<name>A0A5B7HGZ3_PORTR</name>
<feature type="compositionally biased region" description="Basic residues" evidence="1">
    <location>
        <begin position="1"/>
        <end position="11"/>
    </location>
</feature>
<sequence length="84" mass="9566">MEIRNTVRHHFPQSYCSTDGRQRVGTTPPVSRLAALRHRLYMTYTRYRLDNALYASSAPFHGGDHNSSRPQLNSTARAVLSANY</sequence>
<dbReference type="Proteomes" id="UP000324222">
    <property type="component" value="Unassembled WGS sequence"/>
</dbReference>
<dbReference type="AlphaFoldDB" id="A0A5B7HGZ3"/>
<comment type="caution">
    <text evidence="2">The sequence shown here is derived from an EMBL/GenBank/DDBJ whole genome shotgun (WGS) entry which is preliminary data.</text>
</comment>
<feature type="region of interest" description="Disordered" evidence="1">
    <location>
        <begin position="58"/>
        <end position="84"/>
    </location>
</feature>
<reference evidence="2 3" key="1">
    <citation type="submission" date="2019-05" db="EMBL/GenBank/DDBJ databases">
        <title>Another draft genome of Portunus trituberculatus and its Hox gene families provides insights of decapod evolution.</title>
        <authorList>
            <person name="Jeong J.-H."/>
            <person name="Song I."/>
            <person name="Kim S."/>
            <person name="Choi T."/>
            <person name="Kim D."/>
            <person name="Ryu S."/>
            <person name="Kim W."/>
        </authorList>
    </citation>
    <scope>NUCLEOTIDE SEQUENCE [LARGE SCALE GENOMIC DNA]</scope>
    <source>
        <tissue evidence="2">Muscle</tissue>
    </source>
</reference>
<evidence type="ECO:0000313" key="2">
    <source>
        <dbReference type="EMBL" id="MPC69196.1"/>
    </source>
</evidence>
<evidence type="ECO:0000313" key="3">
    <source>
        <dbReference type="Proteomes" id="UP000324222"/>
    </source>
</evidence>
<feature type="region of interest" description="Disordered" evidence="1">
    <location>
        <begin position="1"/>
        <end position="27"/>
    </location>
</feature>
<organism evidence="2 3">
    <name type="scientific">Portunus trituberculatus</name>
    <name type="common">Swimming crab</name>
    <name type="synonym">Neptunus trituberculatus</name>
    <dbReference type="NCBI Taxonomy" id="210409"/>
    <lineage>
        <taxon>Eukaryota</taxon>
        <taxon>Metazoa</taxon>
        <taxon>Ecdysozoa</taxon>
        <taxon>Arthropoda</taxon>
        <taxon>Crustacea</taxon>
        <taxon>Multicrustacea</taxon>
        <taxon>Malacostraca</taxon>
        <taxon>Eumalacostraca</taxon>
        <taxon>Eucarida</taxon>
        <taxon>Decapoda</taxon>
        <taxon>Pleocyemata</taxon>
        <taxon>Brachyura</taxon>
        <taxon>Eubrachyura</taxon>
        <taxon>Portunoidea</taxon>
        <taxon>Portunidae</taxon>
        <taxon>Portuninae</taxon>
        <taxon>Portunus</taxon>
    </lineage>
</organism>
<evidence type="ECO:0000256" key="1">
    <source>
        <dbReference type="SAM" id="MobiDB-lite"/>
    </source>
</evidence>
<keyword evidence="3" id="KW-1185">Reference proteome</keyword>
<gene>
    <name evidence="2" type="ORF">E2C01_063411</name>
</gene>
<proteinExistence type="predicted"/>
<protein>
    <submittedName>
        <fullName evidence="2">Uncharacterized protein</fullName>
    </submittedName>
</protein>
<accession>A0A5B7HGZ3</accession>
<dbReference type="EMBL" id="VSRR010029013">
    <property type="protein sequence ID" value="MPC69196.1"/>
    <property type="molecule type" value="Genomic_DNA"/>
</dbReference>
<feature type="compositionally biased region" description="Polar residues" evidence="1">
    <location>
        <begin position="14"/>
        <end position="27"/>
    </location>
</feature>
<feature type="compositionally biased region" description="Polar residues" evidence="1">
    <location>
        <begin position="68"/>
        <end position="84"/>
    </location>
</feature>